<evidence type="ECO:0000256" key="4">
    <source>
        <dbReference type="ARBA" id="ARBA00022801"/>
    </source>
</evidence>
<dbReference type="eggNOG" id="COG0118">
    <property type="taxonomic scope" value="Bacteria"/>
</dbReference>
<dbReference type="PROSITE" id="PS51273">
    <property type="entry name" value="GATASE_TYPE_1"/>
    <property type="match status" value="1"/>
</dbReference>
<dbReference type="EMBL" id="AZCN01000027">
    <property type="protein sequence ID" value="KRK16941.1"/>
    <property type="molecule type" value="Genomic_DNA"/>
</dbReference>
<dbReference type="GeneID" id="65915972"/>
<dbReference type="PATRIC" id="fig|913848.6.peg.1098"/>
<dbReference type="UniPathway" id="UPA00031">
    <property type="reaction ID" value="UER00010"/>
</dbReference>
<feature type="domain" description="Glutamine amidotransferase" evidence="12">
    <location>
        <begin position="3"/>
        <end position="188"/>
    </location>
</feature>
<evidence type="ECO:0000256" key="5">
    <source>
        <dbReference type="ARBA" id="ARBA00022962"/>
    </source>
</evidence>
<evidence type="ECO:0000259" key="12">
    <source>
        <dbReference type="Pfam" id="PF00117"/>
    </source>
</evidence>
<feature type="active site" description="Nucleophile" evidence="10 11">
    <location>
        <position position="79"/>
    </location>
</feature>
<reference evidence="13 14" key="1">
    <citation type="journal article" date="2015" name="Genome Announc.">
        <title>Expanding the biotechnology potential of lactobacilli through comparative genomics of 213 strains and associated genera.</title>
        <authorList>
            <person name="Sun Z."/>
            <person name="Harris H.M."/>
            <person name="McCann A."/>
            <person name="Guo C."/>
            <person name="Argimon S."/>
            <person name="Zhang W."/>
            <person name="Yang X."/>
            <person name="Jeffery I.B."/>
            <person name="Cooney J.C."/>
            <person name="Kagawa T.F."/>
            <person name="Liu W."/>
            <person name="Song Y."/>
            <person name="Salvetti E."/>
            <person name="Wrobel A."/>
            <person name="Rasinkangas P."/>
            <person name="Parkhill J."/>
            <person name="Rea M.C."/>
            <person name="O'Sullivan O."/>
            <person name="Ritari J."/>
            <person name="Douillard F.P."/>
            <person name="Paul Ross R."/>
            <person name="Yang R."/>
            <person name="Briner A.E."/>
            <person name="Felis G.E."/>
            <person name="de Vos W.M."/>
            <person name="Barrangou R."/>
            <person name="Klaenhammer T.R."/>
            <person name="Caufield P.W."/>
            <person name="Cui Y."/>
            <person name="Zhang H."/>
            <person name="O'Toole P.W."/>
        </authorList>
    </citation>
    <scope>NUCLEOTIDE SEQUENCE [LARGE SCALE GENOMIC DNA]</scope>
    <source>
        <strain evidence="13 14">DSM 20001</strain>
    </source>
</reference>
<dbReference type="InterPro" id="IPR017926">
    <property type="entry name" value="GATASE"/>
</dbReference>
<dbReference type="NCBIfam" id="TIGR01855">
    <property type="entry name" value="IMP_synth_hisH"/>
    <property type="match status" value="1"/>
</dbReference>
<comment type="function">
    <text evidence="10">IGPS catalyzes the conversion of PRFAR and glutamine to IGP, AICAR and glutamate. The HisH subunit catalyzes the hydrolysis of glutamine to glutamate and ammonia as part of the synthesis of IGP and AICAR. The resulting ammonia molecule is channeled to the active site of HisF.</text>
</comment>
<evidence type="ECO:0000313" key="14">
    <source>
        <dbReference type="Proteomes" id="UP000051181"/>
    </source>
</evidence>
<dbReference type="EC" id="3.5.1.2" evidence="10"/>
<evidence type="ECO:0000256" key="11">
    <source>
        <dbReference type="PIRSR" id="PIRSR000495-1"/>
    </source>
</evidence>
<evidence type="ECO:0000256" key="1">
    <source>
        <dbReference type="ARBA" id="ARBA00005091"/>
    </source>
</evidence>
<dbReference type="EC" id="4.3.2.10" evidence="10"/>
<proteinExistence type="inferred from homology"/>
<keyword evidence="10" id="KW-0963">Cytoplasm</keyword>
<evidence type="ECO:0000313" key="13">
    <source>
        <dbReference type="EMBL" id="KRK16941.1"/>
    </source>
</evidence>
<comment type="catalytic activity">
    <reaction evidence="8 10">
        <text>5-[(5-phospho-1-deoxy-D-ribulos-1-ylimino)methylamino]-1-(5-phospho-beta-D-ribosyl)imidazole-4-carboxamide + L-glutamine = D-erythro-1-(imidazol-4-yl)glycerol 3-phosphate + 5-amino-1-(5-phospho-beta-D-ribosyl)imidazole-4-carboxamide + L-glutamate + H(+)</text>
        <dbReference type="Rhea" id="RHEA:24793"/>
        <dbReference type="ChEBI" id="CHEBI:15378"/>
        <dbReference type="ChEBI" id="CHEBI:29985"/>
        <dbReference type="ChEBI" id="CHEBI:58278"/>
        <dbReference type="ChEBI" id="CHEBI:58359"/>
        <dbReference type="ChEBI" id="CHEBI:58475"/>
        <dbReference type="ChEBI" id="CHEBI:58525"/>
        <dbReference type="EC" id="4.3.2.10"/>
    </reaction>
</comment>
<dbReference type="InterPro" id="IPR029062">
    <property type="entry name" value="Class_I_gatase-like"/>
</dbReference>
<comment type="caution">
    <text evidence="13">The sequence shown here is derived from an EMBL/GenBank/DDBJ whole genome shotgun (WGS) entry which is preliminary data.</text>
</comment>
<keyword evidence="3 10" id="KW-0028">Amino-acid biosynthesis</keyword>
<name>A0A0R1F542_9LACO</name>
<comment type="catalytic activity">
    <reaction evidence="9 10">
        <text>L-glutamine + H2O = L-glutamate + NH4(+)</text>
        <dbReference type="Rhea" id="RHEA:15889"/>
        <dbReference type="ChEBI" id="CHEBI:15377"/>
        <dbReference type="ChEBI" id="CHEBI:28938"/>
        <dbReference type="ChEBI" id="CHEBI:29985"/>
        <dbReference type="ChEBI" id="CHEBI:58359"/>
        <dbReference type="EC" id="3.5.1.2"/>
    </reaction>
</comment>
<evidence type="ECO:0000256" key="9">
    <source>
        <dbReference type="ARBA" id="ARBA00049534"/>
    </source>
</evidence>
<comment type="subunit">
    <text evidence="2 10">Heterodimer of HisH and HisF.</text>
</comment>
<dbReference type="CDD" id="cd01748">
    <property type="entry name" value="GATase1_IGP_Synthase"/>
    <property type="match status" value="1"/>
</dbReference>
<evidence type="ECO:0000256" key="6">
    <source>
        <dbReference type="ARBA" id="ARBA00023102"/>
    </source>
</evidence>
<keyword evidence="4 10" id="KW-0378">Hydrolase</keyword>
<dbReference type="SUPFAM" id="SSF52317">
    <property type="entry name" value="Class I glutamine amidotransferase-like"/>
    <property type="match status" value="1"/>
</dbReference>
<organism evidence="13 14">
    <name type="scientific">Loigolactobacillus coryniformis subsp. coryniformis KCTC 3167 = DSM 20001</name>
    <dbReference type="NCBI Taxonomy" id="913848"/>
    <lineage>
        <taxon>Bacteria</taxon>
        <taxon>Bacillati</taxon>
        <taxon>Bacillota</taxon>
        <taxon>Bacilli</taxon>
        <taxon>Lactobacillales</taxon>
        <taxon>Lactobacillaceae</taxon>
        <taxon>Loigolactobacillus</taxon>
    </lineage>
</organism>
<keyword evidence="7 10" id="KW-0456">Lyase</keyword>
<dbReference type="AlphaFoldDB" id="A0A0R1F542"/>
<dbReference type="Gene3D" id="3.40.50.880">
    <property type="match status" value="1"/>
</dbReference>
<dbReference type="GO" id="GO:0000107">
    <property type="term" value="F:imidazoleglycerol-phosphate synthase activity"/>
    <property type="evidence" value="ECO:0007669"/>
    <property type="project" value="UniProtKB-UniRule"/>
</dbReference>
<gene>
    <name evidence="10" type="primary">hisH</name>
    <name evidence="13" type="ORF">FD22_GL001066</name>
</gene>
<comment type="subcellular location">
    <subcellularLocation>
        <location evidence="10">Cytoplasm</location>
    </subcellularLocation>
</comment>
<keyword evidence="6 10" id="KW-0368">Histidine biosynthesis</keyword>
<comment type="pathway">
    <text evidence="1 10">Amino-acid biosynthesis; L-histidine biosynthesis; L-histidine from 5-phospho-alpha-D-ribose 1-diphosphate: step 5/9.</text>
</comment>
<dbReference type="PANTHER" id="PTHR42701:SF1">
    <property type="entry name" value="IMIDAZOLE GLYCEROL PHOSPHATE SYNTHASE SUBUNIT HISH"/>
    <property type="match status" value="1"/>
</dbReference>
<dbReference type="PRINTS" id="PR00097">
    <property type="entry name" value="ANTSNTHASEII"/>
</dbReference>
<dbReference type="InterPro" id="IPR010139">
    <property type="entry name" value="Imidazole-glycPsynth_HisH"/>
</dbReference>
<evidence type="ECO:0000256" key="7">
    <source>
        <dbReference type="ARBA" id="ARBA00023239"/>
    </source>
</evidence>
<dbReference type="PIRSF" id="PIRSF000495">
    <property type="entry name" value="Amidotransf_hisH"/>
    <property type="match status" value="1"/>
</dbReference>
<dbReference type="Proteomes" id="UP000051181">
    <property type="component" value="Unassembled WGS sequence"/>
</dbReference>
<evidence type="ECO:0000256" key="8">
    <source>
        <dbReference type="ARBA" id="ARBA00047838"/>
    </source>
</evidence>
<evidence type="ECO:0000256" key="3">
    <source>
        <dbReference type="ARBA" id="ARBA00022605"/>
    </source>
</evidence>
<dbReference type="Pfam" id="PF00117">
    <property type="entry name" value="GATase"/>
    <property type="match status" value="1"/>
</dbReference>
<feature type="active site" evidence="10 11">
    <location>
        <position position="183"/>
    </location>
</feature>
<dbReference type="RefSeq" id="WP_003678210.1">
    <property type="nucleotide sequence ID" value="NZ_AZCN01000027.1"/>
</dbReference>
<dbReference type="GO" id="GO:0004359">
    <property type="term" value="F:glutaminase activity"/>
    <property type="evidence" value="ECO:0007669"/>
    <property type="project" value="UniProtKB-EC"/>
</dbReference>
<feature type="active site" evidence="10 11">
    <location>
        <position position="181"/>
    </location>
</feature>
<evidence type="ECO:0000256" key="2">
    <source>
        <dbReference type="ARBA" id="ARBA00011152"/>
    </source>
</evidence>
<dbReference type="PROSITE" id="PS51274">
    <property type="entry name" value="GATASE_COBBQ"/>
    <property type="match status" value="1"/>
</dbReference>
<dbReference type="GO" id="GO:0005737">
    <property type="term" value="C:cytoplasm"/>
    <property type="evidence" value="ECO:0007669"/>
    <property type="project" value="UniProtKB-SubCell"/>
</dbReference>
<dbReference type="GO" id="GO:0000105">
    <property type="term" value="P:L-histidine biosynthetic process"/>
    <property type="evidence" value="ECO:0007669"/>
    <property type="project" value="UniProtKB-UniRule"/>
</dbReference>
<evidence type="ECO:0000256" key="10">
    <source>
        <dbReference type="HAMAP-Rule" id="MF_00278"/>
    </source>
</evidence>
<dbReference type="PANTHER" id="PTHR42701">
    <property type="entry name" value="IMIDAZOLE GLYCEROL PHOSPHATE SYNTHASE SUBUNIT HISH"/>
    <property type="match status" value="1"/>
</dbReference>
<accession>A0A0R1F542</accession>
<protein>
    <recommendedName>
        <fullName evidence="10">Imidazole glycerol phosphate synthase subunit HisH</fullName>
        <ecNumber evidence="10">4.3.2.10</ecNumber>
    </recommendedName>
    <alternativeName>
        <fullName evidence="10">IGP synthase glutaminase subunit</fullName>
        <ecNumber evidence="10">3.5.1.2</ecNumber>
    </alternativeName>
    <alternativeName>
        <fullName evidence="10">IGP synthase subunit HisH</fullName>
    </alternativeName>
    <alternativeName>
        <fullName evidence="10">ImGP synthase subunit HisH</fullName>
        <shortName evidence="10">IGPS subunit HisH</shortName>
    </alternativeName>
</protein>
<dbReference type="HAMAP" id="MF_00278">
    <property type="entry name" value="HisH"/>
    <property type="match status" value="1"/>
</dbReference>
<dbReference type="GO" id="GO:0016829">
    <property type="term" value="F:lyase activity"/>
    <property type="evidence" value="ECO:0007669"/>
    <property type="project" value="UniProtKB-KW"/>
</dbReference>
<sequence>MLVIVDYDTGNTRNLKKALDYLGIANQLSSDPATILAADGLILPGVGAFQKAMAALAERGLVTVLQTAAQQGKPILGICLGMQLLVETGYEFGITRGLGLLPGEVVPIPADNGLKVPHMGWNTNQVLQPNPVADVFDQQATYFVHSFYVQTAAKNIIAQTDYGVKIPSIIQQDNVMGMQFHPEKSGQVGLQGLARFNKELVRI</sequence>
<keyword evidence="5 10" id="KW-0315">Glutamine amidotransferase</keyword>